<keyword evidence="4" id="KW-1185">Reference proteome</keyword>
<evidence type="ECO:0000256" key="1">
    <source>
        <dbReference type="SAM" id="MobiDB-lite"/>
    </source>
</evidence>
<dbReference type="RefSeq" id="WP_201934723.1">
    <property type="nucleotide sequence ID" value="NZ_JAERSG010000002.1"/>
</dbReference>
<gene>
    <name evidence="3" type="ORF">JI751_05935</name>
</gene>
<organism evidence="3 4">
    <name type="scientific">Nocardioides baculatus</name>
    <dbReference type="NCBI Taxonomy" id="2801337"/>
    <lineage>
        <taxon>Bacteria</taxon>
        <taxon>Bacillati</taxon>
        <taxon>Actinomycetota</taxon>
        <taxon>Actinomycetes</taxon>
        <taxon>Propionibacteriales</taxon>
        <taxon>Nocardioidaceae</taxon>
        <taxon>Nocardioides</taxon>
    </lineage>
</organism>
<dbReference type="EMBL" id="JAERSG010000002">
    <property type="protein sequence ID" value="MBL0747141.1"/>
    <property type="molecule type" value="Genomic_DNA"/>
</dbReference>
<reference evidence="3 4" key="1">
    <citation type="submission" date="2021-01" db="EMBL/GenBank/DDBJ databases">
        <title>Genome seq and assembly of Nocardiodes sp. G10.</title>
        <authorList>
            <person name="Chhetri G."/>
        </authorList>
    </citation>
    <scope>NUCLEOTIDE SEQUENCE [LARGE SCALE GENOMIC DNA]</scope>
    <source>
        <strain evidence="3 4">G10</strain>
    </source>
</reference>
<name>A0ABS1L9D2_9ACTN</name>
<feature type="region of interest" description="Disordered" evidence="1">
    <location>
        <begin position="43"/>
        <end position="62"/>
    </location>
</feature>
<accession>A0ABS1L9D2</accession>
<proteinExistence type="predicted"/>
<evidence type="ECO:0000256" key="2">
    <source>
        <dbReference type="SAM" id="SignalP"/>
    </source>
</evidence>
<evidence type="ECO:0000313" key="3">
    <source>
        <dbReference type="EMBL" id="MBL0747141.1"/>
    </source>
</evidence>
<feature type="signal peptide" evidence="2">
    <location>
        <begin position="1"/>
        <end position="26"/>
    </location>
</feature>
<evidence type="ECO:0000313" key="4">
    <source>
        <dbReference type="Proteomes" id="UP000636918"/>
    </source>
</evidence>
<sequence length="204" mass="21846">MSPRPGLRLLAVVLPLALLAPAAAHAEKVVTEDAVGDVVTLGPTEPGEDDLANLVPAPDNTTTDVVRTTVDHTGSRLRIRIDLRELGDARLYFAGVRVRTPRGTYEVEIDDLGRKPKPELTRRGAVECSRLRADADAATARVVVTIPTTCLEDPRWVQVGVGVASGEMMTNADGAEEIVVHGDDAHRAGDIRNRIALGPKVRRG</sequence>
<keyword evidence="2" id="KW-0732">Signal</keyword>
<dbReference type="Proteomes" id="UP000636918">
    <property type="component" value="Unassembled WGS sequence"/>
</dbReference>
<feature type="chain" id="PRO_5045676832" evidence="2">
    <location>
        <begin position="27"/>
        <end position="204"/>
    </location>
</feature>
<protein>
    <submittedName>
        <fullName evidence="3">Uncharacterized protein</fullName>
    </submittedName>
</protein>
<comment type="caution">
    <text evidence="3">The sequence shown here is derived from an EMBL/GenBank/DDBJ whole genome shotgun (WGS) entry which is preliminary data.</text>
</comment>